<keyword evidence="1" id="KW-0472">Membrane</keyword>
<accession>A0A412AZL7</accession>
<dbReference type="EMBL" id="QRTC01000009">
    <property type="protein sequence ID" value="RGQ42826.1"/>
    <property type="molecule type" value="Genomic_DNA"/>
</dbReference>
<comment type="caution">
    <text evidence="2">The sequence shown here is derived from an EMBL/GenBank/DDBJ whole genome shotgun (WGS) entry which is preliminary data.</text>
</comment>
<evidence type="ECO:0008006" key="4">
    <source>
        <dbReference type="Google" id="ProtNLM"/>
    </source>
</evidence>
<gene>
    <name evidence="2" type="ORF">DWY99_03790</name>
</gene>
<keyword evidence="1" id="KW-0812">Transmembrane</keyword>
<feature type="transmembrane region" description="Helical" evidence="1">
    <location>
        <begin position="6"/>
        <end position="25"/>
    </location>
</feature>
<evidence type="ECO:0000313" key="3">
    <source>
        <dbReference type="Proteomes" id="UP000284751"/>
    </source>
</evidence>
<sequence>MEYIVNGLLILLLGTLYFFAIRYLFRKGTCAGCSGCKSHEEVPSCFTVSGGCDGCCAHCTHCTHCGSSPQNGPPIEAPHRS</sequence>
<dbReference type="AlphaFoldDB" id="A0A412AZL7"/>
<keyword evidence="1" id="KW-1133">Transmembrane helix</keyword>
<proteinExistence type="predicted"/>
<evidence type="ECO:0000256" key="1">
    <source>
        <dbReference type="SAM" id="Phobius"/>
    </source>
</evidence>
<reference evidence="2 3" key="1">
    <citation type="submission" date="2018-08" db="EMBL/GenBank/DDBJ databases">
        <title>A genome reference for cultivated species of the human gut microbiota.</title>
        <authorList>
            <person name="Zou Y."/>
            <person name="Xue W."/>
            <person name="Luo G."/>
        </authorList>
    </citation>
    <scope>NUCLEOTIDE SEQUENCE [LARGE SCALE GENOMIC DNA]</scope>
    <source>
        <strain evidence="2 3">AF28-26</strain>
    </source>
</reference>
<name>A0A412AZL7_9FIRM</name>
<evidence type="ECO:0000313" key="2">
    <source>
        <dbReference type="EMBL" id="RGQ42826.1"/>
    </source>
</evidence>
<organism evidence="2 3">
    <name type="scientific">[Clostridium] leptum</name>
    <dbReference type="NCBI Taxonomy" id="1535"/>
    <lineage>
        <taxon>Bacteria</taxon>
        <taxon>Bacillati</taxon>
        <taxon>Bacillota</taxon>
        <taxon>Clostridia</taxon>
        <taxon>Eubacteriales</taxon>
        <taxon>Oscillospiraceae</taxon>
        <taxon>Oscillospiraceae incertae sedis</taxon>
    </lineage>
</organism>
<protein>
    <recommendedName>
        <fullName evidence="4">FeoB-associated Cys-rich membrane protein</fullName>
    </recommendedName>
</protein>
<dbReference type="Proteomes" id="UP000284751">
    <property type="component" value="Unassembled WGS sequence"/>
</dbReference>